<evidence type="ECO:0000256" key="2">
    <source>
        <dbReference type="ARBA" id="ARBA00012682"/>
    </source>
</evidence>
<dbReference type="InterPro" id="IPR001189">
    <property type="entry name" value="Mn/Fe_SOD"/>
</dbReference>
<dbReference type="PANTHER" id="PTHR43595">
    <property type="entry name" value="37S RIBOSOMAL PROTEIN S26, MITOCHONDRIAL"/>
    <property type="match status" value="1"/>
</dbReference>
<dbReference type="Gene3D" id="1.10.287.990">
    <property type="entry name" value="Fe,Mn superoxide dismutase (SOD) domain"/>
    <property type="match status" value="1"/>
</dbReference>
<dbReference type="FunFam" id="3.55.40.20:FF:000001">
    <property type="entry name" value="Superoxide dismutase"/>
    <property type="match status" value="1"/>
</dbReference>
<dbReference type="InterPro" id="IPR019832">
    <property type="entry name" value="Mn/Fe_SOD_C"/>
</dbReference>
<dbReference type="RefSeq" id="WP_246118491.1">
    <property type="nucleotide sequence ID" value="NZ_VLLC01000001.1"/>
</dbReference>
<proteinExistence type="inferred from homology"/>
<dbReference type="InterPro" id="IPR036314">
    <property type="entry name" value="SOD_C_sf"/>
</dbReference>
<feature type="binding site" evidence="5">
    <location>
        <position position="101"/>
    </location>
    <ligand>
        <name>Mn(2+)</name>
        <dbReference type="ChEBI" id="CHEBI:29035"/>
    </ligand>
</feature>
<dbReference type="InterPro" id="IPR019831">
    <property type="entry name" value="Mn/Fe_SOD_N"/>
</dbReference>
<dbReference type="InterPro" id="IPR019833">
    <property type="entry name" value="Mn/Fe_SOD_BS"/>
</dbReference>
<accession>A0A562S7T6</accession>
<gene>
    <name evidence="10" type="ORF">LZ24_00305</name>
</gene>
<sequence>MKKWILLMVLPALLSLSCSQDGGVSDLRFDPLPYAYDALEPYIDAETMELHYSRHHKAYFDNLVAALKGTPLARQPLEVLLAQASRLPDAVRNNGGGHYNHAFFWKVMSPDGGGVPEGKLGEKIEASFGSFDAFKEAFTKAALSRFGSGWVWLCVAKDGSLFITSTANQDNPLMDTVEKQGKPILALDVWEHAYYLSYQNKRGSYIDAFWHVVDWDAVAAFFEASL</sequence>
<keyword evidence="4 6" id="KW-0560">Oxidoreductase</keyword>
<feature type="binding site" evidence="5">
    <location>
        <position position="51"/>
    </location>
    <ligand>
        <name>Mn(2+)</name>
        <dbReference type="ChEBI" id="CHEBI:29035"/>
    </ligand>
</feature>
<evidence type="ECO:0000259" key="9">
    <source>
        <dbReference type="Pfam" id="PF02777"/>
    </source>
</evidence>
<evidence type="ECO:0000313" key="11">
    <source>
        <dbReference type="Proteomes" id="UP000318307"/>
    </source>
</evidence>
<dbReference type="GO" id="GO:0004784">
    <property type="term" value="F:superoxide dismutase activity"/>
    <property type="evidence" value="ECO:0007669"/>
    <property type="project" value="UniProtKB-EC"/>
</dbReference>
<dbReference type="Pfam" id="PF02777">
    <property type="entry name" value="Sod_Fe_C"/>
    <property type="match status" value="1"/>
</dbReference>
<reference evidence="10 11" key="1">
    <citation type="submission" date="2019-07" db="EMBL/GenBank/DDBJ databases">
        <title>Genome sequencing of 100 strains of the haloalkaliphilic chemolithoautotrophic sulfur-oxidizing bacterium Thioalkalivibrio.</title>
        <authorList>
            <person name="Muyzer G."/>
        </authorList>
    </citation>
    <scope>NUCLEOTIDE SEQUENCE [LARGE SCALE GENOMIC DNA]</scope>
    <source>
        <strain evidence="10 11">ASO4-4</strain>
    </source>
</reference>
<name>A0A562S7T6_9BACT</name>
<evidence type="ECO:0000313" key="10">
    <source>
        <dbReference type="EMBL" id="TWI77495.1"/>
    </source>
</evidence>
<dbReference type="EMBL" id="VLLC01000001">
    <property type="protein sequence ID" value="TWI77495.1"/>
    <property type="molecule type" value="Genomic_DNA"/>
</dbReference>
<dbReference type="PROSITE" id="PS00088">
    <property type="entry name" value="SOD_MN"/>
    <property type="match status" value="1"/>
</dbReference>
<evidence type="ECO:0000256" key="7">
    <source>
        <dbReference type="SAM" id="SignalP"/>
    </source>
</evidence>
<protein>
    <recommendedName>
        <fullName evidence="2 6">Superoxide dismutase</fullName>
        <ecNumber evidence="2 6">1.15.1.1</ecNumber>
    </recommendedName>
</protein>
<dbReference type="PANTHER" id="PTHR43595:SF2">
    <property type="entry name" value="SMALL RIBOSOMAL SUBUNIT PROTEIN MS42"/>
    <property type="match status" value="1"/>
</dbReference>
<feature type="signal peptide" evidence="7">
    <location>
        <begin position="1"/>
        <end position="20"/>
    </location>
</feature>
<evidence type="ECO:0000259" key="8">
    <source>
        <dbReference type="Pfam" id="PF00081"/>
    </source>
</evidence>
<dbReference type="GO" id="GO:0005737">
    <property type="term" value="C:cytoplasm"/>
    <property type="evidence" value="ECO:0007669"/>
    <property type="project" value="TreeGrafter"/>
</dbReference>
<dbReference type="GO" id="GO:0046872">
    <property type="term" value="F:metal ion binding"/>
    <property type="evidence" value="ECO:0007669"/>
    <property type="project" value="UniProtKB-KW"/>
</dbReference>
<evidence type="ECO:0000256" key="3">
    <source>
        <dbReference type="ARBA" id="ARBA00022723"/>
    </source>
</evidence>
<comment type="catalytic activity">
    <reaction evidence="6">
        <text>2 superoxide + 2 H(+) = H2O2 + O2</text>
        <dbReference type="Rhea" id="RHEA:20696"/>
        <dbReference type="ChEBI" id="CHEBI:15378"/>
        <dbReference type="ChEBI" id="CHEBI:15379"/>
        <dbReference type="ChEBI" id="CHEBI:16240"/>
        <dbReference type="ChEBI" id="CHEBI:18421"/>
        <dbReference type="EC" id="1.15.1.1"/>
    </reaction>
</comment>
<evidence type="ECO:0000256" key="5">
    <source>
        <dbReference type="PIRSR" id="PIRSR000349-1"/>
    </source>
</evidence>
<organism evidence="10 11">
    <name type="scientific">Desulfobotulus alkaliphilus</name>
    <dbReference type="NCBI Taxonomy" id="622671"/>
    <lineage>
        <taxon>Bacteria</taxon>
        <taxon>Pseudomonadati</taxon>
        <taxon>Thermodesulfobacteriota</taxon>
        <taxon>Desulfobacteria</taxon>
        <taxon>Desulfobacterales</taxon>
        <taxon>Desulfobacteraceae</taxon>
        <taxon>Desulfobotulus</taxon>
    </lineage>
</organism>
<keyword evidence="3 5" id="KW-0479">Metal-binding</keyword>
<dbReference type="Proteomes" id="UP000318307">
    <property type="component" value="Unassembled WGS sequence"/>
</dbReference>
<feature type="domain" description="Manganese/iron superoxide dismutase C-terminal" evidence="9">
    <location>
        <begin position="116"/>
        <end position="219"/>
    </location>
</feature>
<feature type="binding site" evidence="5">
    <location>
        <position position="188"/>
    </location>
    <ligand>
        <name>Mn(2+)</name>
        <dbReference type="ChEBI" id="CHEBI:29035"/>
    </ligand>
</feature>
<dbReference type="Pfam" id="PF00081">
    <property type="entry name" value="Sod_Fe_N"/>
    <property type="match status" value="1"/>
</dbReference>
<dbReference type="InterPro" id="IPR036324">
    <property type="entry name" value="Mn/Fe_SOD_N_sf"/>
</dbReference>
<keyword evidence="7" id="KW-0732">Signal</keyword>
<dbReference type="PRINTS" id="PR01703">
    <property type="entry name" value="MNSODISMTASE"/>
</dbReference>
<comment type="function">
    <text evidence="6">Destroys radicals which are normally produced within the cells and which are toxic to biological systems.</text>
</comment>
<feature type="domain" description="Manganese/iron superoxide dismutase N-terminal" evidence="8">
    <location>
        <begin position="29"/>
        <end position="109"/>
    </location>
</feature>
<dbReference type="PIRSF" id="PIRSF000349">
    <property type="entry name" value="SODismutase"/>
    <property type="match status" value="1"/>
</dbReference>
<dbReference type="Gene3D" id="3.55.40.20">
    <property type="entry name" value="Iron/manganese superoxide dismutase, C-terminal domain"/>
    <property type="match status" value="1"/>
</dbReference>
<dbReference type="PROSITE" id="PS51257">
    <property type="entry name" value="PROKAR_LIPOPROTEIN"/>
    <property type="match status" value="1"/>
</dbReference>
<comment type="similarity">
    <text evidence="1 6">Belongs to the iron/manganese superoxide dismutase family.</text>
</comment>
<dbReference type="SUPFAM" id="SSF54719">
    <property type="entry name" value="Fe,Mn superoxide dismutase (SOD), C-terminal domain"/>
    <property type="match status" value="1"/>
</dbReference>
<keyword evidence="11" id="KW-1185">Reference proteome</keyword>
<evidence type="ECO:0000256" key="6">
    <source>
        <dbReference type="RuleBase" id="RU000414"/>
    </source>
</evidence>
<feature type="binding site" evidence="5">
    <location>
        <position position="192"/>
    </location>
    <ligand>
        <name>Mn(2+)</name>
        <dbReference type="ChEBI" id="CHEBI:29035"/>
    </ligand>
</feature>
<dbReference type="AlphaFoldDB" id="A0A562S7T6"/>
<dbReference type="EC" id="1.15.1.1" evidence="2 6"/>
<evidence type="ECO:0000256" key="1">
    <source>
        <dbReference type="ARBA" id="ARBA00008714"/>
    </source>
</evidence>
<evidence type="ECO:0000256" key="4">
    <source>
        <dbReference type="ARBA" id="ARBA00023002"/>
    </source>
</evidence>
<comment type="caution">
    <text evidence="10">The sequence shown here is derived from an EMBL/GenBank/DDBJ whole genome shotgun (WGS) entry which is preliminary data.</text>
</comment>
<feature type="chain" id="PRO_5022221882" description="Superoxide dismutase" evidence="7">
    <location>
        <begin position="21"/>
        <end position="226"/>
    </location>
</feature>
<dbReference type="SUPFAM" id="SSF46609">
    <property type="entry name" value="Fe,Mn superoxide dismutase (SOD), N-terminal domain"/>
    <property type="match status" value="1"/>
</dbReference>